<organism evidence="9 10">
    <name type="scientific">Enterocloster bolteae</name>
    <dbReference type="NCBI Taxonomy" id="208479"/>
    <lineage>
        <taxon>Bacteria</taxon>
        <taxon>Bacillati</taxon>
        <taxon>Bacillota</taxon>
        <taxon>Clostridia</taxon>
        <taxon>Lachnospirales</taxon>
        <taxon>Lachnospiraceae</taxon>
        <taxon>Enterocloster</taxon>
    </lineage>
</organism>
<feature type="transmembrane region" description="Helical" evidence="8">
    <location>
        <begin position="70"/>
        <end position="91"/>
    </location>
</feature>
<comment type="caution">
    <text evidence="9">The sequence shown here is derived from an EMBL/GenBank/DDBJ whole genome shotgun (WGS) entry which is preliminary data.</text>
</comment>
<dbReference type="PANTHER" id="PTHR30472:SF70">
    <property type="entry name" value="MOLYBDATE IMPORT SYSTEM PERMEASE PROTEIN MOLB"/>
    <property type="match status" value="1"/>
</dbReference>
<dbReference type="FunFam" id="1.10.3470.10:FF:000001">
    <property type="entry name" value="Vitamin B12 ABC transporter permease BtuC"/>
    <property type="match status" value="1"/>
</dbReference>
<evidence type="ECO:0000313" key="10">
    <source>
        <dbReference type="Proteomes" id="UP000284543"/>
    </source>
</evidence>
<name>A0A412ZDM2_9FIRM</name>
<dbReference type="Gene3D" id="1.10.3470.10">
    <property type="entry name" value="ABC transporter involved in vitamin B12 uptake, BtuC"/>
    <property type="match status" value="1"/>
</dbReference>
<keyword evidence="4" id="KW-1003">Cell membrane</keyword>
<evidence type="ECO:0000256" key="8">
    <source>
        <dbReference type="SAM" id="Phobius"/>
    </source>
</evidence>
<keyword evidence="7 8" id="KW-0472">Membrane</keyword>
<gene>
    <name evidence="9" type="ORF">DWW02_00650</name>
</gene>
<reference evidence="9 10" key="1">
    <citation type="submission" date="2018-08" db="EMBL/GenBank/DDBJ databases">
        <title>A genome reference for cultivated species of the human gut microbiota.</title>
        <authorList>
            <person name="Zou Y."/>
            <person name="Xue W."/>
            <person name="Luo G."/>
        </authorList>
    </citation>
    <scope>NUCLEOTIDE SEQUENCE [LARGE SCALE GENOMIC DNA]</scope>
    <source>
        <strain evidence="9 10">AF14-18</strain>
    </source>
</reference>
<dbReference type="GO" id="GO:0005886">
    <property type="term" value="C:plasma membrane"/>
    <property type="evidence" value="ECO:0007669"/>
    <property type="project" value="UniProtKB-SubCell"/>
</dbReference>
<dbReference type="GO" id="GO:0033214">
    <property type="term" value="P:siderophore-iron import into cell"/>
    <property type="evidence" value="ECO:0007669"/>
    <property type="project" value="TreeGrafter"/>
</dbReference>
<dbReference type="KEGG" id="cbol:CGC65_01910"/>
<evidence type="ECO:0000256" key="4">
    <source>
        <dbReference type="ARBA" id="ARBA00022475"/>
    </source>
</evidence>
<dbReference type="AlphaFoldDB" id="A0A412ZDM2"/>
<dbReference type="Proteomes" id="UP000284543">
    <property type="component" value="Unassembled WGS sequence"/>
</dbReference>
<evidence type="ECO:0000313" key="9">
    <source>
        <dbReference type="EMBL" id="RGV78282.1"/>
    </source>
</evidence>
<feature type="transmembrane region" description="Helical" evidence="8">
    <location>
        <begin position="313"/>
        <end position="331"/>
    </location>
</feature>
<feature type="transmembrane region" description="Helical" evidence="8">
    <location>
        <begin position="245"/>
        <end position="271"/>
    </location>
</feature>
<evidence type="ECO:0000256" key="2">
    <source>
        <dbReference type="ARBA" id="ARBA00007935"/>
    </source>
</evidence>
<dbReference type="EMBL" id="QRZM01000001">
    <property type="protein sequence ID" value="RGV78282.1"/>
    <property type="molecule type" value="Genomic_DNA"/>
</dbReference>
<evidence type="ECO:0000256" key="3">
    <source>
        <dbReference type="ARBA" id="ARBA00022448"/>
    </source>
</evidence>
<feature type="transmembrane region" description="Helical" evidence="8">
    <location>
        <begin position="196"/>
        <end position="218"/>
    </location>
</feature>
<protein>
    <submittedName>
        <fullName evidence="9">Iron ABC transporter permease</fullName>
    </submittedName>
</protein>
<dbReference type="CDD" id="cd06550">
    <property type="entry name" value="TM_ABC_iron-siderophores_like"/>
    <property type="match status" value="1"/>
</dbReference>
<comment type="subcellular location">
    <subcellularLocation>
        <location evidence="1">Cell membrane</location>
        <topology evidence="1">Multi-pass membrane protein</topology>
    </subcellularLocation>
</comment>
<feature type="transmembrane region" description="Helical" evidence="8">
    <location>
        <begin position="152"/>
        <end position="176"/>
    </location>
</feature>
<dbReference type="GO" id="GO:0022857">
    <property type="term" value="F:transmembrane transporter activity"/>
    <property type="evidence" value="ECO:0007669"/>
    <property type="project" value="InterPro"/>
</dbReference>
<feature type="transmembrane region" description="Helical" evidence="8">
    <location>
        <begin position="111"/>
        <end position="140"/>
    </location>
</feature>
<evidence type="ECO:0000256" key="5">
    <source>
        <dbReference type="ARBA" id="ARBA00022692"/>
    </source>
</evidence>
<keyword evidence="6 8" id="KW-1133">Transmembrane helix</keyword>
<comment type="similarity">
    <text evidence="2">Belongs to the binding-protein-dependent transport system permease family. FecCD subfamily.</text>
</comment>
<dbReference type="RefSeq" id="WP_002566308.1">
    <property type="nucleotide sequence ID" value="NZ_CABKUK010000005.1"/>
</dbReference>
<dbReference type="InterPro" id="IPR000522">
    <property type="entry name" value="ABC_transptr_permease_BtuC"/>
</dbReference>
<evidence type="ECO:0000256" key="6">
    <source>
        <dbReference type="ARBA" id="ARBA00022989"/>
    </source>
</evidence>
<evidence type="ECO:0000256" key="1">
    <source>
        <dbReference type="ARBA" id="ARBA00004651"/>
    </source>
</evidence>
<dbReference type="Pfam" id="PF01032">
    <property type="entry name" value="FecCD"/>
    <property type="match status" value="1"/>
</dbReference>
<sequence>MNGSKRSWNRYWTLGSLAVIFAAAAAAMAIGRFTIAPKELAAVLIPGSFPDVQVSGQVRTVISNIRFPRVVLALLSGAGLAAAGAAFQGLFANPLATPDTLGAANGASFGAVLGILLGLPAFGIQTLAMITGVAAVLMAWSVAQVRGTIPPLMVILAGMVVSSLFSALVSLVKYAADPQDVLPSITYWLMGSMASTTRTTLIMGAPFILAGSLLLFLLRWKLNTMSLPEDEAKSLGIPVKRIRSLVILGAAMVTAAVVSMCGQIGWIGLLIPHMVRMIFGNDNRSVVPASMASGALFMLIIDTAARSVMATEIPVSILTSLIGAPCFILLLRKTGGIRL</sequence>
<dbReference type="PANTHER" id="PTHR30472">
    <property type="entry name" value="FERRIC ENTEROBACTIN TRANSPORT SYSTEM PERMEASE PROTEIN"/>
    <property type="match status" value="1"/>
</dbReference>
<feature type="transmembrane region" description="Helical" evidence="8">
    <location>
        <begin position="12"/>
        <end position="30"/>
    </location>
</feature>
<dbReference type="InterPro" id="IPR037294">
    <property type="entry name" value="ABC_BtuC-like"/>
</dbReference>
<dbReference type="SUPFAM" id="SSF81345">
    <property type="entry name" value="ABC transporter involved in vitamin B12 uptake, BtuC"/>
    <property type="match status" value="1"/>
</dbReference>
<keyword evidence="5 8" id="KW-0812">Transmembrane</keyword>
<accession>A0A412ZDM2</accession>
<keyword evidence="3" id="KW-0813">Transport</keyword>
<proteinExistence type="inferred from homology"/>
<evidence type="ECO:0000256" key="7">
    <source>
        <dbReference type="ARBA" id="ARBA00023136"/>
    </source>
</evidence>